<feature type="compositionally biased region" description="Polar residues" evidence="1">
    <location>
        <begin position="341"/>
        <end position="359"/>
    </location>
</feature>
<feature type="compositionally biased region" description="Polar residues" evidence="1">
    <location>
        <begin position="40"/>
        <end position="84"/>
    </location>
</feature>
<dbReference type="AlphaFoldDB" id="A0A0D7B5R2"/>
<feature type="region of interest" description="Disordered" evidence="1">
    <location>
        <begin position="1"/>
        <end position="90"/>
    </location>
</feature>
<dbReference type="GO" id="GO:0005737">
    <property type="term" value="C:cytoplasm"/>
    <property type="evidence" value="ECO:0007669"/>
    <property type="project" value="TreeGrafter"/>
</dbReference>
<reference evidence="3 4" key="1">
    <citation type="journal article" date="2015" name="Fungal Genet. Biol.">
        <title>Evolution of novel wood decay mechanisms in Agaricales revealed by the genome sequences of Fistulina hepatica and Cylindrobasidium torrendii.</title>
        <authorList>
            <person name="Floudas D."/>
            <person name="Held B.W."/>
            <person name="Riley R."/>
            <person name="Nagy L.G."/>
            <person name="Koehler G."/>
            <person name="Ransdell A.S."/>
            <person name="Younus H."/>
            <person name="Chow J."/>
            <person name="Chiniquy J."/>
            <person name="Lipzen A."/>
            <person name="Tritt A."/>
            <person name="Sun H."/>
            <person name="Haridas S."/>
            <person name="LaButti K."/>
            <person name="Ohm R.A."/>
            <person name="Kues U."/>
            <person name="Blanchette R.A."/>
            <person name="Grigoriev I.V."/>
            <person name="Minto R.E."/>
            <person name="Hibbett D.S."/>
        </authorList>
    </citation>
    <scope>NUCLEOTIDE SEQUENCE [LARGE SCALE GENOMIC DNA]</scope>
    <source>
        <strain evidence="3 4">FP15055 ss-10</strain>
    </source>
</reference>
<dbReference type="Proteomes" id="UP000054007">
    <property type="component" value="Unassembled WGS sequence"/>
</dbReference>
<evidence type="ECO:0000313" key="4">
    <source>
        <dbReference type="Proteomes" id="UP000054007"/>
    </source>
</evidence>
<name>A0A0D7B5R2_9AGAR</name>
<proteinExistence type="predicted"/>
<dbReference type="EMBL" id="KN880586">
    <property type="protein sequence ID" value="KIY65529.1"/>
    <property type="molecule type" value="Genomic_DNA"/>
</dbReference>
<sequence length="534" mass="58404">MTPDDRSNRFHDDSEPGGGASYFRERAASQPPRGVGIASPPSSSVRQGPWSILNNPSANGARSLSFSARSTSEMHSPAQFSPFSGTIEDDETDDLFEADDGRRAEQFLPSSLSRGRSYAQDISRSRSHSLAVERPTPIGSPFTATQSRLASWNESGALLNSRYGAAGADGRHPGSYSMSRSPSGYASYNDASNMSPFMREVLIASSMPHDDSGGASGTTSRRHSVSVVNKPRTAIVGFNAPSGIQHAPGRGAGGGLMLSDEDLLDDFDALNLNPINNAILKGPSMPASMPTHYARSPPNSFRPMNFHASQTPEEERFHAPPPPPIQPPQQDQWPQEQWSPTSRTTHKNGATPTSPTQRSSSAWTAAFPLFIVEFKAGRTDLFYTTDSSLDIRVGDLVIVEADRGKDLGRVVNDSITADAVERHRASIGEKRELNPKVIFSKATRADIEALGAKTADEQRALDVCRMKVKGRKLPMEVVDAEYQWDRHKLTFYYVTEKRIDFRELVRELFRLYKTRIWMSSLAGAMPGEDIAGNA</sequence>
<feature type="compositionally biased region" description="Basic and acidic residues" evidence="1">
    <location>
        <begin position="1"/>
        <end position="14"/>
    </location>
</feature>
<dbReference type="NCBIfam" id="NF041131">
    <property type="entry name" value="RicT_YaaT_fam"/>
    <property type="match status" value="1"/>
</dbReference>
<keyword evidence="4" id="KW-1185">Reference proteome</keyword>
<feature type="region of interest" description="Disordered" evidence="1">
    <location>
        <begin position="111"/>
        <end position="143"/>
    </location>
</feature>
<protein>
    <submittedName>
        <fullName evidence="3">PSP1-domain-containing protein</fullName>
    </submittedName>
</protein>
<dbReference type="PANTHER" id="PTHR43830">
    <property type="entry name" value="PROTEIN PSP1"/>
    <property type="match status" value="1"/>
</dbReference>
<accession>A0A0D7B5R2</accession>
<gene>
    <name evidence="3" type="ORF">CYLTODRAFT_400231</name>
</gene>
<dbReference type="Pfam" id="PF04468">
    <property type="entry name" value="PSP1"/>
    <property type="match status" value="1"/>
</dbReference>
<dbReference type="InterPro" id="IPR007557">
    <property type="entry name" value="PSP1_C"/>
</dbReference>
<feature type="region of interest" description="Disordered" evidence="1">
    <location>
        <begin position="284"/>
        <end position="359"/>
    </location>
</feature>
<feature type="domain" description="PSP1 C-terminal" evidence="2">
    <location>
        <begin position="436"/>
        <end position="521"/>
    </location>
</feature>
<evidence type="ECO:0000313" key="3">
    <source>
        <dbReference type="EMBL" id="KIY65529.1"/>
    </source>
</evidence>
<organism evidence="3 4">
    <name type="scientific">Cylindrobasidium torrendii FP15055 ss-10</name>
    <dbReference type="NCBI Taxonomy" id="1314674"/>
    <lineage>
        <taxon>Eukaryota</taxon>
        <taxon>Fungi</taxon>
        <taxon>Dikarya</taxon>
        <taxon>Basidiomycota</taxon>
        <taxon>Agaricomycotina</taxon>
        <taxon>Agaricomycetes</taxon>
        <taxon>Agaricomycetidae</taxon>
        <taxon>Agaricales</taxon>
        <taxon>Marasmiineae</taxon>
        <taxon>Physalacriaceae</taxon>
        <taxon>Cylindrobasidium</taxon>
    </lineage>
</organism>
<evidence type="ECO:0000259" key="2">
    <source>
        <dbReference type="PROSITE" id="PS51411"/>
    </source>
</evidence>
<dbReference type="OrthoDB" id="243127at2759"/>
<feature type="compositionally biased region" description="Low complexity" evidence="1">
    <location>
        <begin position="328"/>
        <end position="340"/>
    </location>
</feature>
<dbReference type="PANTHER" id="PTHR43830:SF3">
    <property type="entry name" value="PROTEIN PSP1"/>
    <property type="match status" value="1"/>
</dbReference>
<evidence type="ECO:0000256" key="1">
    <source>
        <dbReference type="SAM" id="MobiDB-lite"/>
    </source>
</evidence>
<dbReference type="PROSITE" id="PS51411">
    <property type="entry name" value="PSP1_C"/>
    <property type="match status" value="1"/>
</dbReference>
<dbReference type="InterPro" id="IPR047767">
    <property type="entry name" value="PSP1-like"/>
</dbReference>